<dbReference type="Proteomes" id="UP000668403">
    <property type="component" value="Unassembled WGS sequence"/>
</dbReference>
<dbReference type="Pfam" id="PF13376">
    <property type="entry name" value="OmdA"/>
    <property type="match status" value="1"/>
</dbReference>
<protein>
    <submittedName>
        <fullName evidence="1">YdeI/OmpD-associated family protein</fullName>
    </submittedName>
</protein>
<accession>A0A939QEB1</accession>
<organism evidence="1 2">
    <name type="scientific">Leucobacter tardus</name>
    <dbReference type="NCBI Taxonomy" id="501483"/>
    <lineage>
        <taxon>Bacteria</taxon>
        <taxon>Bacillati</taxon>
        <taxon>Actinomycetota</taxon>
        <taxon>Actinomycetes</taxon>
        <taxon>Micrococcales</taxon>
        <taxon>Microbacteriaceae</taxon>
        <taxon>Leucobacter</taxon>
    </lineage>
</organism>
<keyword evidence="2" id="KW-1185">Reference proteome</keyword>
<evidence type="ECO:0000313" key="1">
    <source>
        <dbReference type="EMBL" id="MBO2990542.1"/>
    </source>
</evidence>
<dbReference type="EMBL" id="JAGFBF010000005">
    <property type="protein sequence ID" value="MBO2990542.1"/>
    <property type="molecule type" value="Genomic_DNA"/>
</dbReference>
<comment type="caution">
    <text evidence="1">The sequence shown here is derived from an EMBL/GenBank/DDBJ whole genome shotgun (WGS) entry which is preliminary data.</text>
</comment>
<gene>
    <name evidence="1" type="ORF">J4H85_11110</name>
</gene>
<sequence length="198" mass="22121">MTEHSVTEPLILRDRDAWRAWLDHHEDDSDGVWLLLAKRGVTDPTALGYQVALVEALCSGWIDGQRRSRDESTYLQRFTPRRARSVWSQRNVEIVSTLIAEGRVRDRGLVEVERARADGRWERAYAGPATAEVPAELAAALRASPRALRAFDRLTGSARYSVLHPVLTAATEATRERRIAKAVARLAAEPESDDRPGA</sequence>
<reference evidence="1" key="1">
    <citation type="submission" date="2021-03" db="EMBL/GenBank/DDBJ databases">
        <title>Leucobacter chromiisoli sp. nov., isolated from chromium-containing soil of chemical plant.</title>
        <authorList>
            <person name="Xu Z."/>
        </authorList>
    </citation>
    <scope>NUCLEOTIDE SEQUENCE</scope>
    <source>
        <strain evidence="1">K 70/01</strain>
    </source>
</reference>
<evidence type="ECO:0000313" key="2">
    <source>
        <dbReference type="Proteomes" id="UP000668403"/>
    </source>
</evidence>
<proteinExistence type="predicted"/>
<name>A0A939QEB1_9MICO</name>
<dbReference type="RefSeq" id="WP_208239616.1">
    <property type="nucleotide sequence ID" value="NZ_BAAAQU010000002.1"/>
</dbReference>
<dbReference type="AlphaFoldDB" id="A0A939QEB1"/>